<dbReference type="GO" id="GO:0033557">
    <property type="term" value="C:Slx1-Slx4 complex"/>
    <property type="evidence" value="ECO:0007669"/>
    <property type="project" value="UniProtKB-UniRule"/>
</dbReference>
<evidence type="ECO:0000256" key="1">
    <source>
        <dbReference type="ARBA" id="ARBA00022722"/>
    </source>
</evidence>
<feature type="compositionally biased region" description="Basic and acidic residues" evidence="9">
    <location>
        <begin position="343"/>
        <end position="355"/>
    </location>
</feature>
<dbReference type="KEGG" id="pgri:PgNI_01445"/>
<dbReference type="CDD" id="cd10455">
    <property type="entry name" value="GIY-YIG_SLX1"/>
    <property type="match status" value="1"/>
</dbReference>
<keyword evidence="6 8" id="KW-0234">DNA repair</keyword>
<dbReference type="InterPro" id="IPR048749">
    <property type="entry name" value="SLX1_C"/>
</dbReference>
<feature type="region of interest" description="Disordered" evidence="9">
    <location>
        <begin position="335"/>
        <end position="355"/>
    </location>
</feature>
<keyword evidence="3 8" id="KW-0227">DNA damage</keyword>
<dbReference type="Proteomes" id="UP000515153">
    <property type="component" value="Unplaced"/>
</dbReference>
<dbReference type="RefSeq" id="XP_030987677.1">
    <property type="nucleotide sequence ID" value="XM_031121516.1"/>
</dbReference>
<dbReference type="Gene3D" id="3.30.40.10">
    <property type="entry name" value="Zinc/RING finger domain, C3HC4 (zinc finger)"/>
    <property type="match status" value="1"/>
</dbReference>
<protein>
    <recommendedName>
        <fullName evidence="10">GIY-YIG domain-containing protein</fullName>
    </recommendedName>
</protein>
<organism evidence="11 12">
    <name type="scientific">Pyricularia grisea</name>
    <name type="common">Crabgrass-specific blast fungus</name>
    <name type="synonym">Magnaporthe grisea</name>
    <dbReference type="NCBI Taxonomy" id="148305"/>
    <lineage>
        <taxon>Eukaryota</taxon>
        <taxon>Fungi</taxon>
        <taxon>Dikarya</taxon>
        <taxon>Ascomycota</taxon>
        <taxon>Pezizomycotina</taxon>
        <taxon>Sordariomycetes</taxon>
        <taxon>Sordariomycetidae</taxon>
        <taxon>Magnaporthales</taxon>
        <taxon>Pyriculariaceae</taxon>
        <taxon>Pyricularia</taxon>
    </lineage>
</organism>
<comment type="similarity">
    <text evidence="8">Belongs to the SLX1 family.</text>
</comment>
<feature type="domain" description="GIY-YIG" evidence="10">
    <location>
        <begin position="10"/>
        <end position="92"/>
    </location>
</feature>
<comment type="subunit">
    <text evidence="8">Forms a heterodimer with SLX4.</text>
</comment>
<keyword evidence="1 8" id="KW-0540">Nuclease</keyword>
<dbReference type="PANTHER" id="PTHR20208:SF10">
    <property type="entry name" value="STRUCTURE-SPECIFIC ENDONUCLEASE SUBUNIT SLX1"/>
    <property type="match status" value="1"/>
</dbReference>
<evidence type="ECO:0000256" key="9">
    <source>
        <dbReference type="SAM" id="MobiDB-lite"/>
    </source>
</evidence>
<reference evidence="12" key="2">
    <citation type="submission" date="2019-10" db="EMBL/GenBank/DDBJ databases">
        <authorList>
            <consortium name="NCBI Genome Project"/>
        </authorList>
    </citation>
    <scope>NUCLEOTIDE SEQUENCE</scope>
    <source>
        <strain evidence="12">NI907</strain>
    </source>
</reference>
<dbReference type="GO" id="GO:0008821">
    <property type="term" value="F:crossover junction DNA endonuclease activity"/>
    <property type="evidence" value="ECO:0007669"/>
    <property type="project" value="TreeGrafter"/>
</dbReference>
<sequence length="367" mass="40945">MAANHKPIPSLYTVYILRSTVRHASLYIGSTPNPPRRLKQHNGEAKGGAARTSRPSLRPWEMVGLVSGFPSLVGALKFEWALTNPHISLHIPFESRISVTSGRKRNGMPKRPRSSLNSILQNVHLLLRVASFSRWPLKLHFFAPEVYEAWNKLLVTVSSSSTSSNAVPLRASLDVLTDFGPEAEAATVQSDMHKESDLSPEDKPDADGDLARRPWGIHALPLEYEDVKDYVSKGRSVFGFEREGKCVVCDDTLDDESQRGLLALCTNDGCEGVGHLTCWSQRFLQEQERSNEAAATEIVPIQGTCPCCGGMIKWGDMMKELTLRTRGQKEVDKLLKPKRKPRKPAEAKPETEEPYRTVADDRIVMIF</sequence>
<keyword evidence="11" id="KW-1185">Reference proteome</keyword>
<evidence type="ECO:0000256" key="4">
    <source>
        <dbReference type="ARBA" id="ARBA00022801"/>
    </source>
</evidence>
<accession>A0A6P8BKR3</accession>
<dbReference type="InterPro" id="IPR013083">
    <property type="entry name" value="Znf_RING/FYVE/PHD"/>
</dbReference>
<comment type="function">
    <text evidence="8">Catalytic subunit of the SLX1-SLX4 structure-specific endonuclease that resolves DNA secondary structures generated during DNA repair and recombination. Has endonuclease activity towards branched DNA substrates, introducing single-strand cuts in duplex DNA close to junctions with ss-DNA.</text>
</comment>
<evidence type="ECO:0000256" key="5">
    <source>
        <dbReference type="ARBA" id="ARBA00023172"/>
    </source>
</evidence>
<gene>
    <name evidence="12" type="ORF">PgNI_01445</name>
</gene>
<dbReference type="InterPro" id="IPR000305">
    <property type="entry name" value="GIY-YIG_endonuc"/>
</dbReference>
<dbReference type="InterPro" id="IPR050381">
    <property type="entry name" value="SLX1_endonuclease"/>
</dbReference>
<dbReference type="PROSITE" id="PS50164">
    <property type="entry name" value="GIY_YIG"/>
    <property type="match status" value="1"/>
</dbReference>
<evidence type="ECO:0000313" key="11">
    <source>
        <dbReference type="Proteomes" id="UP000515153"/>
    </source>
</evidence>
<reference evidence="12" key="1">
    <citation type="journal article" date="2019" name="Mol. Biol. Evol.">
        <title>Blast fungal genomes show frequent chromosomal changes, gene gains and losses, and effector gene turnover.</title>
        <authorList>
            <person name="Gomez Luciano L.B."/>
            <person name="Jason Tsai I."/>
            <person name="Chuma I."/>
            <person name="Tosa Y."/>
            <person name="Chen Y.H."/>
            <person name="Li J.Y."/>
            <person name="Li M.Y."/>
            <person name="Jade Lu M.Y."/>
            <person name="Nakayashiki H."/>
            <person name="Li W.H."/>
        </authorList>
    </citation>
    <scope>NUCLEOTIDE SEQUENCE</scope>
    <source>
        <strain evidence="12">NI907</strain>
    </source>
</reference>
<evidence type="ECO:0000256" key="7">
    <source>
        <dbReference type="ARBA" id="ARBA00023242"/>
    </source>
</evidence>
<comment type="subcellular location">
    <subcellularLocation>
        <location evidence="8">Nucleus</location>
    </subcellularLocation>
</comment>
<dbReference type="PANTHER" id="PTHR20208">
    <property type="entry name" value="STRUCTURE-SPECIFIC ENDONUCLEASE SUBUNIT SLX1"/>
    <property type="match status" value="1"/>
</dbReference>
<dbReference type="InterPro" id="IPR035901">
    <property type="entry name" value="GIY-YIG_endonuc_sf"/>
</dbReference>
<feature type="region of interest" description="Disordered" evidence="9">
    <location>
        <begin position="186"/>
        <end position="210"/>
    </location>
</feature>
<dbReference type="OrthoDB" id="24645at2759"/>
<dbReference type="HAMAP" id="MF_03100">
    <property type="entry name" value="Endonuc_su_Slx1"/>
    <property type="match status" value="1"/>
</dbReference>
<proteinExistence type="inferred from homology"/>
<name>A0A6P8BKR3_PYRGI</name>
<evidence type="ECO:0000256" key="3">
    <source>
        <dbReference type="ARBA" id="ARBA00022763"/>
    </source>
</evidence>
<dbReference type="InterPro" id="IPR027520">
    <property type="entry name" value="Slx1"/>
</dbReference>
<keyword evidence="5 8" id="KW-0233">DNA recombination</keyword>
<dbReference type="Pfam" id="PF01541">
    <property type="entry name" value="GIY-YIG"/>
    <property type="match status" value="1"/>
</dbReference>
<evidence type="ECO:0000256" key="2">
    <source>
        <dbReference type="ARBA" id="ARBA00022759"/>
    </source>
</evidence>
<keyword evidence="7 8" id="KW-0539">Nucleus</keyword>
<evidence type="ECO:0000256" key="6">
    <source>
        <dbReference type="ARBA" id="ARBA00023204"/>
    </source>
</evidence>
<dbReference type="GO" id="GO:0017108">
    <property type="term" value="F:5'-flap endonuclease activity"/>
    <property type="evidence" value="ECO:0007669"/>
    <property type="project" value="InterPro"/>
</dbReference>
<comment type="caution">
    <text evidence="8">Lacks conserved residue(s) required for the propagation of feature annotation.</text>
</comment>
<keyword evidence="2 8" id="KW-0255">Endonuclease</keyword>
<keyword evidence="4 8" id="KW-0378">Hydrolase</keyword>
<dbReference type="AlphaFoldDB" id="A0A6P8BKR3"/>
<dbReference type="GeneID" id="41956430"/>
<reference evidence="12" key="3">
    <citation type="submission" date="2025-08" db="UniProtKB">
        <authorList>
            <consortium name="RefSeq"/>
        </authorList>
    </citation>
    <scope>IDENTIFICATION</scope>
    <source>
        <strain evidence="12">NI907</strain>
    </source>
</reference>
<feature type="region of interest" description="Disordered" evidence="9">
    <location>
        <begin position="28"/>
        <end position="53"/>
    </location>
</feature>
<comment type="cofactor">
    <cofactor evidence="8">
        <name>a divalent metal cation</name>
        <dbReference type="ChEBI" id="CHEBI:60240"/>
    </cofactor>
</comment>
<dbReference type="GO" id="GO:0000724">
    <property type="term" value="P:double-strand break repair via homologous recombination"/>
    <property type="evidence" value="ECO:0007669"/>
    <property type="project" value="TreeGrafter"/>
</dbReference>
<evidence type="ECO:0000256" key="8">
    <source>
        <dbReference type="HAMAP-Rule" id="MF_03100"/>
    </source>
</evidence>
<evidence type="ECO:0000259" key="10">
    <source>
        <dbReference type="PROSITE" id="PS50164"/>
    </source>
</evidence>
<dbReference type="Gene3D" id="3.40.1440.10">
    <property type="entry name" value="GIY-YIG endonuclease"/>
    <property type="match status" value="1"/>
</dbReference>
<dbReference type="Pfam" id="PF21202">
    <property type="entry name" value="SLX1_C"/>
    <property type="match status" value="1"/>
</dbReference>
<evidence type="ECO:0000313" key="12">
    <source>
        <dbReference type="RefSeq" id="XP_030987677.1"/>
    </source>
</evidence>
<feature type="compositionally biased region" description="Basic and acidic residues" evidence="9">
    <location>
        <begin position="191"/>
        <end position="210"/>
    </location>
</feature>